<dbReference type="Pfam" id="PF20199">
    <property type="entry name" value="RepSA"/>
    <property type="match status" value="1"/>
</dbReference>
<dbReference type="RefSeq" id="WP_053055513.1">
    <property type="nucleotide sequence ID" value="NZ_LBDA02000024.1"/>
</dbReference>
<accession>A0A1J4Q2I0</accession>
<dbReference type="AlphaFoldDB" id="A0A1J4Q2I0"/>
<name>A0A1J4Q2I0_9ACTN</name>
<comment type="caution">
    <text evidence="1">The sequence shown here is derived from an EMBL/GenBank/DDBJ whole genome shotgun (WGS) entry which is preliminary data.</text>
</comment>
<dbReference type="InterPro" id="IPR046828">
    <property type="entry name" value="RepSA"/>
</dbReference>
<proteinExistence type="predicted"/>
<dbReference type="Proteomes" id="UP000034838">
    <property type="component" value="Unassembled WGS sequence"/>
</dbReference>
<reference evidence="1" key="1">
    <citation type="submission" date="2016-10" db="EMBL/GenBank/DDBJ databases">
        <title>Genome sequence of Streptomyces malaysiense MUSC 136.</title>
        <authorList>
            <person name="Lee L.-H."/>
            <person name="Ser H.-L."/>
        </authorList>
    </citation>
    <scope>NUCLEOTIDE SEQUENCE [LARGE SCALE GENOMIC DNA]</scope>
    <source>
        <strain evidence="1">MUSC 136</strain>
    </source>
</reference>
<evidence type="ECO:0000313" key="2">
    <source>
        <dbReference type="Proteomes" id="UP000034838"/>
    </source>
</evidence>
<organism evidence="1 2">
    <name type="scientific">Streptomyces malaysiense</name>
    <dbReference type="NCBI Taxonomy" id="1428626"/>
    <lineage>
        <taxon>Bacteria</taxon>
        <taxon>Bacillati</taxon>
        <taxon>Actinomycetota</taxon>
        <taxon>Actinomycetes</taxon>
        <taxon>Kitasatosporales</taxon>
        <taxon>Streptomycetaceae</taxon>
        <taxon>Streptomyces</taxon>
    </lineage>
</organism>
<keyword evidence="2" id="KW-1185">Reference proteome</keyword>
<gene>
    <name evidence="1" type="ORF">VT52_011355</name>
</gene>
<protein>
    <submittedName>
        <fullName evidence="1">Replication initiation protein</fullName>
    </submittedName>
</protein>
<sequence>MPPHDPTATIPRPETATAALPAFTGYRDLLGLVRQLTSLGGCAQPIRLEGQRTEIDAFTGEILRELKSKELPAGHLLVRCGNRRTTRCPSCAELYRRDTYHLIAAGLRGGENIPDQVATHPRVFATLTAPSYGPVHGRQVNGSARCRCGRTHTKGEPALGTPLNPERYDYTGAVLWNAHAPTLWARFMLQLRRTIAAAAGVPQRLLSKVVRVSYAKVAEYQQRGLIHFHAVIRLDGRAGPYTPPPAWATPELLADAIRIAATRAHIDGPEINGRARSFAFGEQIDTRTIRSSAFQGGTTITEGKVAGYVAKYATKGTEAATGTLDHRLKRITDLWFESVPEHAARMIRTAWTLGARDDLKYLNLRKWAHMLGFRGHFSTKTRAYSTTLGALRTARAAWHHRHTPPPSPTTLVIAHWAYDGTGLTPDLERLAALIHGGPTCEQGVTAGA</sequence>
<evidence type="ECO:0000313" key="1">
    <source>
        <dbReference type="EMBL" id="OIK27355.1"/>
    </source>
</evidence>
<dbReference type="OrthoDB" id="3203793at2"/>
<dbReference type="EMBL" id="LBDA02000024">
    <property type="protein sequence ID" value="OIK27355.1"/>
    <property type="molecule type" value="Genomic_DNA"/>
</dbReference>